<dbReference type="EMBL" id="JACIDU010000004">
    <property type="protein sequence ID" value="MBB4102834.1"/>
    <property type="molecule type" value="Genomic_DNA"/>
</dbReference>
<keyword evidence="1" id="KW-1133">Transmembrane helix</keyword>
<dbReference type="Proteomes" id="UP000584824">
    <property type="component" value="Unassembled WGS sequence"/>
</dbReference>
<sequence>MHETLSHRAPLIIMTMFFAALAMNIAVPAFVLAAMGLIRWMILRGGEGPFLTGRTA</sequence>
<keyword evidence="1" id="KW-0812">Transmembrane</keyword>
<comment type="caution">
    <text evidence="2">The sequence shown here is derived from an EMBL/GenBank/DDBJ whole genome shotgun (WGS) entry which is preliminary data.</text>
</comment>
<evidence type="ECO:0000256" key="1">
    <source>
        <dbReference type="SAM" id="Phobius"/>
    </source>
</evidence>
<gene>
    <name evidence="2" type="ORF">GGQ66_001377</name>
</gene>
<protein>
    <submittedName>
        <fullName evidence="2">Uncharacterized protein</fullName>
    </submittedName>
</protein>
<keyword evidence="3" id="KW-1185">Reference proteome</keyword>
<reference evidence="2 3" key="1">
    <citation type="submission" date="2020-08" db="EMBL/GenBank/DDBJ databases">
        <title>Genomic Encyclopedia of Type Strains, Phase IV (KMG-IV): sequencing the most valuable type-strain genomes for metagenomic binning, comparative biology and taxonomic classification.</title>
        <authorList>
            <person name="Goeker M."/>
        </authorList>
    </citation>
    <scope>NUCLEOTIDE SEQUENCE [LARGE SCALE GENOMIC DNA]</scope>
    <source>
        <strain evidence="2 3">DSM 26385</strain>
    </source>
</reference>
<dbReference type="RefSeq" id="WP_183790993.1">
    <property type="nucleotide sequence ID" value="NZ_JACIDU010000004.1"/>
</dbReference>
<feature type="transmembrane region" description="Helical" evidence="1">
    <location>
        <begin position="12"/>
        <end position="38"/>
    </location>
</feature>
<evidence type="ECO:0000313" key="3">
    <source>
        <dbReference type="Proteomes" id="UP000584824"/>
    </source>
</evidence>
<evidence type="ECO:0000313" key="2">
    <source>
        <dbReference type="EMBL" id="MBB4102834.1"/>
    </source>
</evidence>
<name>A0A7W6P1I7_9HYPH</name>
<proteinExistence type="predicted"/>
<accession>A0A7W6P1I7</accession>
<organism evidence="2 3">
    <name type="scientific">Allorhizobium borbori</name>
    <dbReference type="NCBI Taxonomy" id="485907"/>
    <lineage>
        <taxon>Bacteria</taxon>
        <taxon>Pseudomonadati</taxon>
        <taxon>Pseudomonadota</taxon>
        <taxon>Alphaproteobacteria</taxon>
        <taxon>Hyphomicrobiales</taxon>
        <taxon>Rhizobiaceae</taxon>
        <taxon>Rhizobium/Agrobacterium group</taxon>
        <taxon>Allorhizobium</taxon>
    </lineage>
</organism>
<dbReference type="AlphaFoldDB" id="A0A7W6P1I7"/>
<keyword evidence="1" id="KW-0472">Membrane</keyword>